<gene>
    <name evidence="1" type="ORF">AaE_013370</name>
</gene>
<dbReference type="VEuPathDB" id="FungiDB:H257_15022"/>
<accession>A0A6A4ZCF8</accession>
<dbReference type="Gene3D" id="2.170.270.10">
    <property type="entry name" value="SET domain"/>
    <property type="match status" value="1"/>
</dbReference>
<dbReference type="SUPFAM" id="SSF82199">
    <property type="entry name" value="SET domain"/>
    <property type="match status" value="1"/>
</dbReference>
<dbReference type="Proteomes" id="UP000469452">
    <property type="component" value="Unassembled WGS sequence"/>
</dbReference>
<proteinExistence type="predicted"/>
<dbReference type="AlphaFoldDB" id="A0A6A4ZCF8"/>
<evidence type="ECO:0008006" key="3">
    <source>
        <dbReference type="Google" id="ProtNLM"/>
    </source>
</evidence>
<sequence>MTGKAVCLKQRAPFTCAVARVRGAYHAASPIVKIDDSMVPGAGRGLFANVHLPTGDICTVYDGENVYQEPTDHEYACQLGVVTTKSWLMGLKDPVDGRGLGSFVNRETRGRSGCLKNCQLTRSGNAICIKILKYVKANKDLFAVYGLGYRL</sequence>
<evidence type="ECO:0000313" key="2">
    <source>
        <dbReference type="Proteomes" id="UP000469452"/>
    </source>
</evidence>
<organism evidence="1 2">
    <name type="scientific">Aphanomyces astaci</name>
    <name type="common">Crayfish plague agent</name>
    <dbReference type="NCBI Taxonomy" id="112090"/>
    <lineage>
        <taxon>Eukaryota</taxon>
        <taxon>Sar</taxon>
        <taxon>Stramenopiles</taxon>
        <taxon>Oomycota</taxon>
        <taxon>Saprolegniomycetes</taxon>
        <taxon>Saprolegniales</taxon>
        <taxon>Verrucalvaceae</taxon>
        <taxon>Aphanomyces</taxon>
    </lineage>
</organism>
<dbReference type="InterPro" id="IPR046341">
    <property type="entry name" value="SET_dom_sf"/>
</dbReference>
<comment type="caution">
    <text evidence="1">The sequence shown here is derived from an EMBL/GenBank/DDBJ whole genome shotgun (WGS) entry which is preliminary data.</text>
</comment>
<protein>
    <recommendedName>
        <fullName evidence="3">SET domain-containing protein</fullName>
    </recommendedName>
</protein>
<dbReference type="EMBL" id="VJMI01019161">
    <property type="protein sequence ID" value="KAF0708062.1"/>
    <property type="molecule type" value="Genomic_DNA"/>
</dbReference>
<evidence type="ECO:0000313" key="1">
    <source>
        <dbReference type="EMBL" id="KAF0708062.1"/>
    </source>
</evidence>
<name>A0A6A4ZCF8_APHAT</name>
<reference evidence="1 2" key="1">
    <citation type="submission" date="2019-06" db="EMBL/GenBank/DDBJ databases">
        <title>Genomics analysis of Aphanomyces spp. identifies a new class of oomycete effector associated with host adaptation.</title>
        <authorList>
            <person name="Gaulin E."/>
        </authorList>
    </citation>
    <scope>NUCLEOTIDE SEQUENCE [LARGE SCALE GENOMIC DNA]</scope>
    <source>
        <strain evidence="1 2">E</strain>
    </source>
</reference>